<evidence type="ECO:0000313" key="4">
    <source>
        <dbReference type="Proteomes" id="UP000291343"/>
    </source>
</evidence>
<comment type="caution">
    <text evidence="2">The sequence shown here is derived from an EMBL/GenBank/DDBJ whole genome shotgun (WGS) entry which is preliminary data.</text>
</comment>
<reference evidence="2" key="2">
    <citation type="submission" date="2019-02" db="EMBL/GenBank/DDBJ databases">
        <authorList>
            <person name="Zhu J."/>
            <person name="Jiang F."/>
            <person name="Wang X."/>
            <person name="Yang P."/>
            <person name="Bao Y."/>
            <person name="Zhao W."/>
            <person name="Wang W."/>
            <person name="Lu H."/>
            <person name="Wang Q."/>
            <person name="Cui N."/>
            <person name="Li J."/>
            <person name="Chen X."/>
            <person name="Luo L."/>
            <person name="Yu J."/>
            <person name="Kang L."/>
            <person name="Cui F."/>
        </authorList>
    </citation>
    <scope>NUCLEOTIDE SEQUENCE</scope>
    <source>
        <strain evidence="2">Lst14</strain>
        <tissue evidence="2">Whole body</tissue>
    </source>
</reference>
<evidence type="ECO:0000313" key="2">
    <source>
        <dbReference type="EMBL" id="RZF35288.1"/>
    </source>
</evidence>
<proteinExistence type="predicted"/>
<feature type="compositionally biased region" description="Acidic residues" evidence="1">
    <location>
        <begin position="79"/>
        <end position="102"/>
    </location>
</feature>
<feature type="region of interest" description="Disordered" evidence="1">
    <location>
        <begin position="73"/>
        <end position="105"/>
    </location>
</feature>
<dbReference type="Proteomes" id="UP000291343">
    <property type="component" value="Unassembled WGS sequence"/>
</dbReference>
<evidence type="ECO:0000313" key="3">
    <source>
        <dbReference type="EMBL" id="RZF35289.1"/>
    </source>
</evidence>
<feature type="compositionally biased region" description="Basic and acidic residues" evidence="1">
    <location>
        <begin position="1"/>
        <end position="15"/>
    </location>
</feature>
<organism evidence="2 4">
    <name type="scientific">Laodelphax striatellus</name>
    <name type="common">Small brown planthopper</name>
    <name type="synonym">Delphax striatella</name>
    <dbReference type="NCBI Taxonomy" id="195883"/>
    <lineage>
        <taxon>Eukaryota</taxon>
        <taxon>Metazoa</taxon>
        <taxon>Ecdysozoa</taxon>
        <taxon>Arthropoda</taxon>
        <taxon>Hexapoda</taxon>
        <taxon>Insecta</taxon>
        <taxon>Pterygota</taxon>
        <taxon>Neoptera</taxon>
        <taxon>Paraneoptera</taxon>
        <taxon>Hemiptera</taxon>
        <taxon>Auchenorrhyncha</taxon>
        <taxon>Fulgoroidea</taxon>
        <taxon>Delphacidae</taxon>
        <taxon>Criomorphinae</taxon>
        <taxon>Laodelphax</taxon>
    </lineage>
</organism>
<name>A0A482WP68_LAOST</name>
<dbReference type="AlphaFoldDB" id="A0A482WP68"/>
<accession>A0A482WP68</accession>
<reference evidence="2 4" key="1">
    <citation type="journal article" date="2017" name="Gigascience">
        <title>Genome sequence of the small brown planthopper, Laodelphax striatellus.</title>
        <authorList>
            <person name="Zhu J."/>
            <person name="Jiang F."/>
            <person name="Wang X."/>
            <person name="Yang P."/>
            <person name="Bao Y."/>
            <person name="Zhao W."/>
            <person name="Wang W."/>
            <person name="Lu H."/>
            <person name="Wang Q."/>
            <person name="Cui N."/>
            <person name="Li J."/>
            <person name="Chen X."/>
            <person name="Luo L."/>
            <person name="Yu J."/>
            <person name="Kang L."/>
            <person name="Cui F."/>
        </authorList>
    </citation>
    <scope>NUCLEOTIDE SEQUENCE [LARGE SCALE GENOMIC DNA]</scope>
    <source>
        <strain evidence="2">Lst14</strain>
        <tissue evidence="2">Whole body</tissue>
    </source>
</reference>
<dbReference type="EMBL" id="QKKF02028963">
    <property type="protein sequence ID" value="RZF35288.1"/>
    <property type="molecule type" value="Genomic_DNA"/>
</dbReference>
<protein>
    <submittedName>
        <fullName evidence="2">Uncharacterized protein</fullName>
    </submittedName>
</protein>
<dbReference type="InParanoid" id="A0A482WP68"/>
<sequence>MLDEVKDSSLAEGTRELGIFTSDKSPDARTIWQHRTVKMSIKRSRLTKETGRKGELDELKSEMGSEHSSIFCFSPDAAAADDDGGDDDDVDDVDDDDDDDDDAHSFGARRFEFEIYRL</sequence>
<gene>
    <name evidence="2" type="ORF">LSTR_LSTR011670</name>
    <name evidence="3" type="ORF">LSTR_LSTR011671</name>
</gene>
<keyword evidence="4" id="KW-1185">Reference proteome</keyword>
<feature type="region of interest" description="Disordered" evidence="1">
    <location>
        <begin position="1"/>
        <end position="22"/>
    </location>
</feature>
<dbReference type="EMBL" id="QKKF02028963">
    <property type="protein sequence ID" value="RZF35289.1"/>
    <property type="molecule type" value="Genomic_DNA"/>
</dbReference>
<evidence type="ECO:0000256" key="1">
    <source>
        <dbReference type="SAM" id="MobiDB-lite"/>
    </source>
</evidence>